<dbReference type="AlphaFoldDB" id="A0AA38TWG8"/>
<proteinExistence type="predicted"/>
<evidence type="ECO:0000313" key="2">
    <source>
        <dbReference type="Proteomes" id="UP001172457"/>
    </source>
</evidence>
<dbReference type="Proteomes" id="UP001172457">
    <property type="component" value="Chromosome 1"/>
</dbReference>
<comment type="caution">
    <text evidence="1">The sequence shown here is derived from an EMBL/GenBank/DDBJ whole genome shotgun (WGS) entry which is preliminary data.</text>
</comment>
<dbReference type="EMBL" id="JARYMX010000001">
    <property type="protein sequence ID" value="KAJ9567384.1"/>
    <property type="molecule type" value="Genomic_DNA"/>
</dbReference>
<gene>
    <name evidence="1" type="ORF">OSB04_003350</name>
</gene>
<name>A0AA38TWG8_9ASTR</name>
<reference evidence="1" key="1">
    <citation type="submission" date="2023-03" db="EMBL/GenBank/DDBJ databases">
        <title>Chromosome-scale reference genome and RAD-based genetic map of yellow starthistle (Centaurea solstitialis) reveal putative structural variation and QTLs associated with invader traits.</title>
        <authorList>
            <person name="Reatini B."/>
            <person name="Cang F.A."/>
            <person name="Jiang Q."/>
            <person name="Mckibben M.T.W."/>
            <person name="Barker M.S."/>
            <person name="Rieseberg L.H."/>
            <person name="Dlugosch K.M."/>
        </authorList>
    </citation>
    <scope>NUCLEOTIDE SEQUENCE</scope>
    <source>
        <strain evidence="1">CAN-66</strain>
        <tissue evidence="1">Leaf</tissue>
    </source>
</reference>
<organism evidence="1 2">
    <name type="scientific">Centaurea solstitialis</name>
    <name type="common">yellow star-thistle</name>
    <dbReference type="NCBI Taxonomy" id="347529"/>
    <lineage>
        <taxon>Eukaryota</taxon>
        <taxon>Viridiplantae</taxon>
        <taxon>Streptophyta</taxon>
        <taxon>Embryophyta</taxon>
        <taxon>Tracheophyta</taxon>
        <taxon>Spermatophyta</taxon>
        <taxon>Magnoliopsida</taxon>
        <taxon>eudicotyledons</taxon>
        <taxon>Gunneridae</taxon>
        <taxon>Pentapetalae</taxon>
        <taxon>asterids</taxon>
        <taxon>campanulids</taxon>
        <taxon>Asterales</taxon>
        <taxon>Asteraceae</taxon>
        <taxon>Carduoideae</taxon>
        <taxon>Cardueae</taxon>
        <taxon>Centaureinae</taxon>
        <taxon>Centaurea</taxon>
    </lineage>
</organism>
<keyword evidence="2" id="KW-1185">Reference proteome</keyword>
<accession>A0AA38TWG8</accession>
<protein>
    <submittedName>
        <fullName evidence="1">Uncharacterized protein</fullName>
    </submittedName>
</protein>
<sequence length="209" mass="23613">MDFKHLGVIKRWRLPWLHLLHLAQPQTTIVAKCSSSRGIDIRNVAYAKRCKGLETLDTYLCNDAMLNSVSRNKSCLDHPQWAGKGSGKASVPIGKAVNTIVIGMRVKTTVVKLINKACGVALWRMSMVSYSPQVNLSYETNMKMIRILPGKNDRMNQESCLVSEIDNSYPLSEKSESCFLKITKNIVQIFFIFFKSPFFPNDSNSLYLT</sequence>
<evidence type="ECO:0000313" key="1">
    <source>
        <dbReference type="EMBL" id="KAJ9567384.1"/>
    </source>
</evidence>